<sequence length="313" mass="36765">MNYKFDRELASWLEEKSISRKELIAILQQNYYEEFKGLDTITLSRWLNGKVVPPLYKQFYIARCLEVSLIDIFLNIDENQHKFPVRYGAIVANLVKAFDFSLTALSYYKVTECVRSEVRCQTYYEHVDTFQDFYSNVSALRGFISDLYAMKTDIKYQCILLKNKRDEIVGHWAGILDIEKLNNLPSFISIPESELKRSCLVKLGYSMNSNHFFELVVQAICYYLLELYKTKDYVYMFVSGYPVLELAKKVFNAEEVKYYPPKDKSQKVGLYLLKVDIVRSIANPILLPKVKKKFQCLQDTSKECNFCNLRQFC</sequence>
<accession>A0AAQ2Y2V3</accession>
<protein>
    <submittedName>
        <fullName evidence="1">XRE family transcriptional regulator</fullName>
    </submittedName>
</protein>
<dbReference type="AlphaFoldDB" id="A0AAQ2Y2V3"/>
<name>A0AAQ2Y2V3_9VIBR</name>
<dbReference type="EMBL" id="CP117989">
    <property type="protein sequence ID" value="WDG10823.1"/>
    <property type="molecule type" value="Genomic_DNA"/>
</dbReference>
<evidence type="ECO:0000313" key="1">
    <source>
        <dbReference type="EMBL" id="WDG10823.1"/>
    </source>
</evidence>
<dbReference type="RefSeq" id="WP_274291640.1">
    <property type="nucleotide sequence ID" value="NZ_CP117989.1"/>
</dbReference>
<organism evidence="1 2">
    <name type="scientific">Vibrio campbellii</name>
    <dbReference type="NCBI Taxonomy" id="680"/>
    <lineage>
        <taxon>Bacteria</taxon>
        <taxon>Pseudomonadati</taxon>
        <taxon>Pseudomonadota</taxon>
        <taxon>Gammaproteobacteria</taxon>
        <taxon>Vibrionales</taxon>
        <taxon>Vibrionaceae</taxon>
        <taxon>Vibrio</taxon>
    </lineage>
</organism>
<proteinExistence type="predicted"/>
<gene>
    <name evidence="1" type="ORF">PUN50_26015</name>
</gene>
<dbReference type="CDD" id="cd00093">
    <property type="entry name" value="HTH_XRE"/>
    <property type="match status" value="1"/>
</dbReference>
<dbReference type="InterPro" id="IPR001387">
    <property type="entry name" value="Cro/C1-type_HTH"/>
</dbReference>
<evidence type="ECO:0000313" key="2">
    <source>
        <dbReference type="Proteomes" id="UP001219537"/>
    </source>
</evidence>
<reference evidence="1" key="1">
    <citation type="submission" date="2023-02" db="EMBL/GenBank/DDBJ databases">
        <title>Isolation, identification, and genome analysis of Vibrio campbellii in the Penaeus vannamei larvae stage.</title>
        <authorList>
            <person name="Huang T."/>
            <person name="Zhang B."/>
        </authorList>
    </citation>
    <scope>NUCLEOTIDE SEQUENCE</scope>
    <source>
        <strain evidence="1">20220413_1</strain>
    </source>
</reference>
<dbReference type="Proteomes" id="UP001219537">
    <property type="component" value="Chromosome 2"/>
</dbReference>